<dbReference type="SUPFAM" id="SSF54506">
    <property type="entry name" value="Diaminopimelate epimerase-like"/>
    <property type="match status" value="1"/>
</dbReference>
<proteinExistence type="inferred from homology"/>
<dbReference type="PIRSF" id="PIRSF016184">
    <property type="entry name" value="PhzC_PhzF"/>
    <property type="match status" value="1"/>
</dbReference>
<dbReference type="AlphaFoldDB" id="A0A2S1KS39"/>
<dbReference type="Proteomes" id="UP000244870">
    <property type="component" value="Chromosome"/>
</dbReference>
<dbReference type="Gene3D" id="3.10.310.10">
    <property type="entry name" value="Diaminopimelate Epimerase, Chain A, domain 1"/>
    <property type="match status" value="2"/>
</dbReference>
<evidence type="ECO:0000256" key="1">
    <source>
        <dbReference type="ARBA" id="ARBA00008270"/>
    </source>
</evidence>
<evidence type="ECO:0000256" key="3">
    <source>
        <dbReference type="PIRSR" id="PIRSR016184-1"/>
    </source>
</evidence>
<organism evidence="4 5">
    <name type="scientific">Weissella cibaria</name>
    <dbReference type="NCBI Taxonomy" id="137591"/>
    <lineage>
        <taxon>Bacteria</taxon>
        <taxon>Bacillati</taxon>
        <taxon>Bacillota</taxon>
        <taxon>Bacilli</taxon>
        <taxon>Lactobacillales</taxon>
        <taxon>Lactobacillaceae</taxon>
        <taxon>Weissella</taxon>
    </lineage>
</organism>
<dbReference type="PANTHER" id="PTHR13774:SF39">
    <property type="entry name" value="BIOSYNTHESIS PROTEIN, PUTATIVE-RELATED"/>
    <property type="match status" value="1"/>
</dbReference>
<comment type="similarity">
    <text evidence="1">Belongs to the PhzF family.</text>
</comment>
<feature type="active site" evidence="3">
    <location>
        <position position="54"/>
    </location>
</feature>
<dbReference type="InterPro" id="IPR003719">
    <property type="entry name" value="Phenazine_PhzF-like"/>
</dbReference>
<reference evidence="4 5" key="1">
    <citation type="submission" date="2017-04" db="EMBL/GenBank/DDBJ databases">
        <title>Weissella cibaria strain m2 complete genome.</title>
        <authorList>
            <person name="Pan Q."/>
            <person name="Tan M."/>
            <person name="Yao F."/>
            <person name="Su S."/>
        </authorList>
    </citation>
    <scope>NUCLEOTIDE SEQUENCE [LARGE SCALE GENOMIC DNA]</scope>
    <source>
        <strain evidence="4 5">M2</strain>
    </source>
</reference>
<evidence type="ECO:0000313" key="4">
    <source>
        <dbReference type="EMBL" id="AWF95818.1"/>
    </source>
</evidence>
<evidence type="ECO:0000256" key="2">
    <source>
        <dbReference type="ARBA" id="ARBA00023235"/>
    </source>
</evidence>
<accession>A0A2S1KS39</accession>
<dbReference type="EMBL" id="CP020928">
    <property type="protein sequence ID" value="AWF95818.1"/>
    <property type="molecule type" value="Genomic_DNA"/>
</dbReference>
<dbReference type="Pfam" id="PF02567">
    <property type="entry name" value="PhzC-PhzF"/>
    <property type="match status" value="1"/>
</dbReference>
<dbReference type="GO" id="GO:0005737">
    <property type="term" value="C:cytoplasm"/>
    <property type="evidence" value="ECO:0007669"/>
    <property type="project" value="TreeGrafter"/>
</dbReference>
<protein>
    <recommendedName>
        <fullName evidence="6">PhzF family phenazine biosynthesis protein</fullName>
    </recommendedName>
</protein>
<dbReference type="PANTHER" id="PTHR13774">
    <property type="entry name" value="PHENAZINE BIOSYNTHESIS PROTEIN"/>
    <property type="match status" value="1"/>
</dbReference>
<gene>
    <name evidence="4" type="ORF">B6254_1414</name>
</gene>
<name>A0A2S1KS39_9LACO</name>
<evidence type="ECO:0000313" key="5">
    <source>
        <dbReference type="Proteomes" id="UP000244870"/>
    </source>
</evidence>
<sequence>MIIEGDVSMKVKAYIASAFSKDNAGGNQAGIIFLQQPLSVTQKIAIAKELGFSESAFISGSDQADFKFEYYTPTSEVDLCGHATIASFTLMRELGKVVPNRYTIETKAGIIPIEVQPKRIFMKQQPSQFFEKIEKSELSEAIDISVVNDNFDIQVVSKGGKDILVPVNVNDLNVLNPNWQAIATLSEQYGVIGMHVFGLSETDIVCRNFAPLYGINEESATGTSSGALACYLFTKKIRRQKEYVFHQGANLGSASEIVVKLSVNQQDEIIGVNVGGAGYVSDVKFLEVV</sequence>
<evidence type="ECO:0008006" key="6">
    <source>
        <dbReference type="Google" id="ProtNLM"/>
    </source>
</evidence>
<dbReference type="NCBIfam" id="TIGR00654">
    <property type="entry name" value="PhzF_family"/>
    <property type="match status" value="1"/>
</dbReference>
<dbReference type="GO" id="GO:0016853">
    <property type="term" value="F:isomerase activity"/>
    <property type="evidence" value="ECO:0007669"/>
    <property type="project" value="UniProtKB-KW"/>
</dbReference>
<keyword evidence="2" id="KW-0413">Isomerase</keyword>